<keyword evidence="5" id="KW-0472">Membrane</keyword>
<feature type="domain" description="Laminin G" evidence="6">
    <location>
        <begin position="166"/>
        <end position="352"/>
    </location>
</feature>
<accession>A0ABQ9EWM4</accession>
<dbReference type="InterPro" id="IPR050713">
    <property type="entry name" value="RTP_Phos/Ushers"/>
</dbReference>
<dbReference type="InterPro" id="IPR001791">
    <property type="entry name" value="Laminin_G"/>
</dbReference>
<feature type="domain" description="Fibronectin type-III" evidence="7">
    <location>
        <begin position="1691"/>
        <end position="1783"/>
    </location>
</feature>
<dbReference type="PROSITE" id="PS50853">
    <property type="entry name" value="FN3"/>
    <property type="match status" value="24"/>
</dbReference>
<feature type="domain" description="Fibronectin type-III" evidence="7">
    <location>
        <begin position="3403"/>
        <end position="3504"/>
    </location>
</feature>
<dbReference type="CDD" id="cd00063">
    <property type="entry name" value="FN3"/>
    <property type="match status" value="21"/>
</dbReference>
<dbReference type="SMART" id="SM00282">
    <property type="entry name" value="LamG"/>
    <property type="match status" value="2"/>
</dbReference>
<dbReference type="Proteomes" id="UP001217089">
    <property type="component" value="Unassembled WGS sequence"/>
</dbReference>
<feature type="domain" description="Fibronectin type-III" evidence="7">
    <location>
        <begin position="2737"/>
        <end position="2837"/>
    </location>
</feature>
<feature type="domain" description="Fibronectin type-III" evidence="7">
    <location>
        <begin position="1003"/>
        <end position="1103"/>
    </location>
</feature>
<feature type="domain" description="Fibronectin type-III" evidence="7">
    <location>
        <begin position="2838"/>
        <end position="2928"/>
    </location>
</feature>
<dbReference type="Pfam" id="PF24748">
    <property type="entry name" value="Galaxin_repeat"/>
    <property type="match status" value="1"/>
</dbReference>
<evidence type="ECO:0000256" key="3">
    <source>
        <dbReference type="PROSITE-ProRule" id="PRU00122"/>
    </source>
</evidence>
<evidence type="ECO:0000256" key="4">
    <source>
        <dbReference type="SAM" id="MobiDB-lite"/>
    </source>
</evidence>
<feature type="domain" description="Fibronectin type-III" evidence="7">
    <location>
        <begin position="2929"/>
        <end position="3033"/>
    </location>
</feature>
<feature type="domain" description="Fibronectin type-III" evidence="7">
    <location>
        <begin position="3036"/>
        <end position="3126"/>
    </location>
</feature>
<dbReference type="InterPro" id="IPR036116">
    <property type="entry name" value="FN3_sf"/>
</dbReference>
<dbReference type="PANTHER" id="PTHR46957">
    <property type="entry name" value="CYTOKINE RECEPTOR"/>
    <property type="match status" value="1"/>
</dbReference>
<gene>
    <name evidence="8" type="ORF">KUTeg_013605</name>
</gene>
<keyword evidence="2" id="KW-0966">Cell projection</keyword>
<reference evidence="8 9" key="1">
    <citation type="submission" date="2022-12" db="EMBL/GenBank/DDBJ databases">
        <title>Chromosome-level genome of Tegillarca granosa.</title>
        <authorList>
            <person name="Kim J."/>
        </authorList>
    </citation>
    <scope>NUCLEOTIDE SEQUENCE [LARGE SCALE GENOMIC DNA]</scope>
    <source>
        <strain evidence="8">Teg-2019</strain>
        <tissue evidence="8">Adductor muscle</tissue>
    </source>
</reference>
<dbReference type="SUPFAM" id="SSF49899">
    <property type="entry name" value="Concanavalin A-like lectins/glucanases"/>
    <property type="match status" value="2"/>
</dbReference>
<feature type="domain" description="Fibronectin type-III" evidence="7">
    <location>
        <begin position="1204"/>
        <end position="1306"/>
    </location>
</feature>
<evidence type="ECO:0000256" key="5">
    <source>
        <dbReference type="SAM" id="Phobius"/>
    </source>
</evidence>
<feature type="domain" description="Fibronectin type-III" evidence="7">
    <location>
        <begin position="1307"/>
        <end position="1394"/>
    </location>
</feature>
<name>A0ABQ9EWM4_TEGGR</name>
<feature type="domain" description="Fibronectin type-III" evidence="7">
    <location>
        <begin position="3508"/>
        <end position="3600"/>
    </location>
</feature>
<dbReference type="Pfam" id="PF00041">
    <property type="entry name" value="fn3"/>
    <property type="match status" value="13"/>
</dbReference>
<dbReference type="EMBL" id="JARBDR010000657">
    <property type="protein sequence ID" value="KAJ8308731.1"/>
    <property type="molecule type" value="Genomic_DNA"/>
</dbReference>
<proteinExistence type="predicted"/>
<dbReference type="SMART" id="SM00060">
    <property type="entry name" value="FN3"/>
    <property type="match status" value="26"/>
</dbReference>
<dbReference type="PROSITE" id="PS51257">
    <property type="entry name" value="PROKAR_LIPOPROTEIN"/>
    <property type="match status" value="1"/>
</dbReference>
<feature type="domain" description="Fibronectin type-III" evidence="7">
    <location>
        <begin position="3127"/>
        <end position="3211"/>
    </location>
</feature>
<feature type="domain" description="Fibronectin type-III" evidence="7">
    <location>
        <begin position="3215"/>
        <end position="3309"/>
    </location>
</feature>
<dbReference type="InterPro" id="IPR056601">
    <property type="entry name" value="Galaxin_dom"/>
</dbReference>
<dbReference type="InterPro" id="IPR003961">
    <property type="entry name" value="FN3_dom"/>
</dbReference>
<evidence type="ECO:0000256" key="2">
    <source>
        <dbReference type="ARBA" id="ARBA00023273"/>
    </source>
</evidence>
<feature type="domain" description="Fibronectin type-III" evidence="7">
    <location>
        <begin position="2387"/>
        <end position="2475"/>
    </location>
</feature>
<feature type="domain" description="Fibronectin type-III" evidence="7">
    <location>
        <begin position="462"/>
        <end position="558"/>
    </location>
</feature>
<feature type="domain" description="Fibronectin type-III" evidence="7">
    <location>
        <begin position="1398"/>
        <end position="1496"/>
    </location>
</feature>
<dbReference type="Gene3D" id="2.60.120.200">
    <property type="match status" value="2"/>
</dbReference>
<comment type="caution">
    <text evidence="8">The sequence shown here is derived from an EMBL/GenBank/DDBJ whole genome shotgun (WGS) entry which is preliminary data.</text>
</comment>
<feature type="domain" description="Fibronectin type-III" evidence="7">
    <location>
        <begin position="2546"/>
        <end position="2638"/>
    </location>
</feature>
<feature type="transmembrane region" description="Helical" evidence="5">
    <location>
        <begin position="3871"/>
        <end position="3893"/>
    </location>
</feature>
<feature type="region of interest" description="Disordered" evidence="4">
    <location>
        <begin position="802"/>
        <end position="821"/>
    </location>
</feature>
<feature type="domain" description="Fibronectin type-III" evidence="7">
    <location>
        <begin position="3601"/>
        <end position="3720"/>
    </location>
</feature>
<dbReference type="SUPFAM" id="SSF49265">
    <property type="entry name" value="Fibronectin type III"/>
    <property type="match status" value="14"/>
</dbReference>
<protein>
    <recommendedName>
        <fullName evidence="10">Usherin</fullName>
    </recommendedName>
</protein>
<dbReference type="CDD" id="cd00110">
    <property type="entry name" value="LamG"/>
    <property type="match status" value="2"/>
</dbReference>
<dbReference type="Gene3D" id="2.60.40.10">
    <property type="entry name" value="Immunoglobulins"/>
    <property type="match status" value="26"/>
</dbReference>
<feature type="domain" description="Laminin G" evidence="6">
    <location>
        <begin position="1"/>
        <end position="160"/>
    </location>
</feature>
<comment type="subcellular location">
    <subcellularLocation>
        <location evidence="1">Cell projection</location>
    </subcellularLocation>
</comment>
<feature type="domain" description="Fibronectin type-III" evidence="7">
    <location>
        <begin position="2298"/>
        <end position="2386"/>
    </location>
</feature>
<evidence type="ECO:0008006" key="10">
    <source>
        <dbReference type="Google" id="ProtNLM"/>
    </source>
</evidence>
<dbReference type="PROSITE" id="PS50025">
    <property type="entry name" value="LAM_G_DOMAIN"/>
    <property type="match status" value="2"/>
</dbReference>
<evidence type="ECO:0000256" key="1">
    <source>
        <dbReference type="ARBA" id="ARBA00004316"/>
    </source>
</evidence>
<keyword evidence="5" id="KW-0812">Transmembrane</keyword>
<evidence type="ECO:0000313" key="8">
    <source>
        <dbReference type="EMBL" id="KAJ8308731.1"/>
    </source>
</evidence>
<keyword evidence="5" id="KW-1133">Transmembrane helix</keyword>
<feature type="domain" description="Fibronectin type-III" evidence="7">
    <location>
        <begin position="1587"/>
        <end position="1687"/>
    </location>
</feature>
<keyword evidence="9" id="KW-1185">Reference proteome</keyword>
<evidence type="ECO:0000259" key="7">
    <source>
        <dbReference type="PROSITE" id="PS50853"/>
    </source>
</evidence>
<feature type="domain" description="Fibronectin type-III" evidence="7">
    <location>
        <begin position="2639"/>
        <end position="2736"/>
    </location>
</feature>
<dbReference type="Pfam" id="PF02210">
    <property type="entry name" value="Laminin_G_2"/>
    <property type="match status" value="2"/>
</dbReference>
<feature type="domain" description="Fibronectin type-III" evidence="7">
    <location>
        <begin position="3310"/>
        <end position="3399"/>
    </location>
</feature>
<feature type="domain" description="Fibronectin type-III" evidence="7">
    <location>
        <begin position="1497"/>
        <end position="1583"/>
    </location>
</feature>
<organism evidence="8 9">
    <name type="scientific">Tegillarca granosa</name>
    <name type="common">Malaysian cockle</name>
    <name type="synonym">Anadara granosa</name>
    <dbReference type="NCBI Taxonomy" id="220873"/>
    <lineage>
        <taxon>Eukaryota</taxon>
        <taxon>Metazoa</taxon>
        <taxon>Spiralia</taxon>
        <taxon>Lophotrochozoa</taxon>
        <taxon>Mollusca</taxon>
        <taxon>Bivalvia</taxon>
        <taxon>Autobranchia</taxon>
        <taxon>Pteriomorphia</taxon>
        <taxon>Arcoida</taxon>
        <taxon>Arcoidea</taxon>
        <taxon>Arcidae</taxon>
        <taxon>Tegillarca</taxon>
    </lineage>
</organism>
<dbReference type="InterPro" id="IPR013320">
    <property type="entry name" value="ConA-like_dom_sf"/>
</dbReference>
<evidence type="ECO:0000259" key="6">
    <source>
        <dbReference type="PROSITE" id="PS50025"/>
    </source>
</evidence>
<feature type="domain" description="Fibronectin type-III" evidence="7">
    <location>
        <begin position="904"/>
        <end position="1002"/>
    </location>
</feature>
<feature type="domain" description="Fibronectin type-III" evidence="7">
    <location>
        <begin position="1816"/>
        <end position="1905"/>
    </location>
</feature>
<sequence>MDGKYQGNSSHEIEFCFDTEHEILHWSAVLLIGCASFVTPTNDEGLPYDRGEWHELKAWRVDKVAYIEVDKKWTGKRTNICATGTVIGPNTGVYVGGLPPDFVIRRTDTDSRVEIVRQGFQGCILEIKILQQVFPVEIWKSLNWNESVFNELAFLNWQGCPSNLERDSYHFMGQGYIVLPPLTYELKNEGTLAFSFRTESHTGLLFFSHGGRGIYYYIALVKGALYFEFSNNDATGSVTFNRPGVRLCDGNWYSVSIAKKGQQATITVTQYGTESQGDPNFKLNVETVSDLYFGGVPEGSTGKQFIKDNKLSVPEQGFGGCIRYLRKTRPYTELIDVIRILKEAQTVNLDGCPPFHIPPKTCRDSLIEDIYNGTQLYYNDMGLQPYSDNLYRVLATNDAGSGVSPWRYGRTKEGDRFINSFLLGIAEQGRKVAILFLGCHHHSWSLVYVHYVKFKTFPAPIGVKPPFNVTVISGYIIQASWQQPESTAGLLSMYGLKAYNLDHPEFPPVEARFYNDSIFTGNLTTAEPHTNYSIKAVACTGGGCSESTTGVNVLTKQEAPEDVSEPRAVSGVRYLTIHWDIPAKPNGIITGYILYKDGTSIYNGAERSFNVTNLQVDPQDLAQDKDLRYLDFALNVRTFMLIFDKLNVRTFMHIFDKNLHAYFLISLTQRHQITVSYKDRHQITVSYKDSRSQSYTRTLVYSFTQGSQISLTQGHQITVSHKDISLQSHTKTSDHILTQGHQIIVSQKYIISHSHTRTSDNSLTQGHYSQPYTRTSDHSLTQGHQITVSHIRTSYQVLHKDVRSQSHTRTSDQSHTRTLDHGLTQEHNITISHKNIRIQFETRLLDQPYRRTLIKFLYRSNCYLVLTHISSSTVRFILHTSFTSEHALRCTNGPAKSLSTAELPPTFVKPPTLVPLGTTQVETRWEEPTMLNGVLKRYVLYLSTEGGLLGTEIYNSSDFFKYYTIGNLTAGTTYFITLSACTGGGCTQSEASNITTEESSPEGVQIPAIMSPSSTELIITWELPTLPNAISNKLDSSESINGHITEYKLYHNEVLVYNGMDMTYRLSGLTPYSLHTFRVVACTIKGCASSLRTEGRTKEAPPEGFIVLDVKVFDARTVSVKWNAPEKPYGLIYYDVYFYGDFYANPEQWNYTEVQGVKSLFRGTNHSTWIPVGPVLPMNRYDIQVNASNTAGYRLSNMQAVSMPPGTPDGVKPPTLVSNVPTAITATWQAVGRANAQESPLYILQFREMTPTALVQDIFGPTTAFTFTMINLLPYTEYEFRLVAKNSHGNTRSEWVTQVTRQDKPSGFDPPLLIAVGARYIDLTWQPPLKPNGIIKEYIIYQNNQKRESVAGNLTSLRADNLNPFTAYKFSLDVCTLGGCTRSADSKVQRTLEDVPESILRPQAVTLTPTSVQLTWSPPQKPNGLISEYVLERRLNNSQAIYTIMTFLPTATLAFVDESSDLSPYTTYQYRIKVINGAGTGTSPWATITTKSSRPSGMMPPSVQVLNPKSILVTWQPPRQANGRLESYVIRLPIPQREFRNTSVLSVTINDLLPYTRYYVTVTACTDGGCTESGGTNITTDPTIPEGQTPPVPIPLSQTLISVTWQGPTKVNGPNVRFELSRVKIRQPLEANATIDGIWKSVYLGTSTYFEDRGLPVFTTFKYRVTVYNIVGQLTSDPTGEVTTHGGFPRKAADISVETVDHLSIKVSWITPSVVDLQGSVKEYTVTAYSNKRNVTQRLDPWNNSTIINNLTPSTDYTVRVKITIHGGSSITSEPSVTRTLDGEIRENLHITGLYSVKMFYMVWLGVEECGQGLPAPEGLDPPVIIILSETSVRVSWKAPQIPNGQITGYYIYINDKKIQTNMIIPGSYIITDLIPYTVYTVLVEVCTVFDCTKSGNVLITTAEALPMGVTKPSAIAETPYDVNIVWQAPNRPNGIILRYDLYRTSLQQCSKIPTTTMYPETTKCTYIQCDILQNLCGTTCYSGPKICCNGVLHNSRFGYDCCGTSYVQKPMSDAVCCGQKFYAKLNNYQCCGDRYVEVLPGQVCCLDNQEDRVTVGHGDSCCGSIPYSSTGAQICCDGTLYNGFGKQCCSKAMVSDTLVCCGDDKLGSAYTPKSGMSCCSTHYVESNSSLCCTSDTGHSKVHIYPSAQEKLSSNEHCCGLEKISNGMSCCNYIGYNQATHVCADVSIQQSGCGTGTVCPLKSLNTSFCNQCDFDRSHYLCGSVSGYHDNKVTPAPPNPTDDCVLVGYLPEIVAFLADTKLQPFSQYRYAVAVINSAGGTKSDYVAVTTQQFNPEGVAPPVVKVDPTQLYAFDLTWRVPDQPNGEIIAYILTRDGIEIYRGLDHKYVDDRNILPYRSYVYILQACTKAGCTSSSKVTVATAQSKPEEILPPLVKELSSSALQISWSPPAKPNGIIQHYKINVKREDDTSLNFKTTQLSLTVQDLKAFTKYSVTLEACTNGGCTASLPVTVRTPEDLPEDCIIKLNFVVRWDGGAVYLYTGLDFQTSDTSLTPGVTYKYYLVTGNSVGNTSSQPSVITMPTQSPSNVPKPKNVTVLSATEIFVEWDPVSGNTLEIDQYRIIVNIGKETELDTGVGKALNVTLTGLKPYFLYEIRLTVCLKGIKNGCGTGQAVTVRTFESPPQDLAAPKAVATGPDVVDISWTPPTFPNGVITQYLVYYRLFGSNIDLLINRVQGENLNIQHAGQDLLPYTRYEYKVVAGNSKGDISSPWTIVRTLEAPPLLLSSPFVNNTGAFGVQVTWQPPQKPNGVITMYQISYRKVVPSIQNPSHFVNVKPSVLTTTVSGLEPFSNYEVKLTAFNSVGNISSSWIFVQTSQSSPLGINKMKVEKISSGMSVILTWDPPIRPNGIITTYLIYEKESSIALYQGLNREFEFRRLEPYTEYSVQQEACTIAGCTKGNHQTFRTAETAPSTQQKPTVGSVNSTQVSLIWYKPVNPNGQITMFEVLRRFQTRNRKRSLSDPVVIYRTTQTDKEKYEYVDSGLEPYSEYHYSIRTSNAQGSTQSDWQTVFTNQAKPEGIAPPKLSYIANDINSINIKWAPPSKPNGVIQSYQLQRNNSVPWTFTPTDPMEYNDTNLIAYMYYGYKIKACSAGGCTESVPSVIRTMEAAPVIVNPPTIVSVNSTALQLTWQKPFITNGEIIRYELFMDGNSVYSGKGTSFVKASLEPYKEYRFKLKACTNGGCTESGEVIGRPDDDIPMGLAAPVLKVLSARSIEISWQPPSSPNGIISSYDLKRDGQLIYTEGIGATGTLRTMYIDYSLNPGVKYTYVVIARNSKGSVESPVAKATTYSASPSGLDPPKLVPLSSTAIQVSWKPPTNPNGNIQNYTLYQQGNIIYSGGPGVLSFIATGLAFWTEFEFRVQACTDRGCELSSIATARTLESQPDGQSPPTLLALADQDGSHRGVLVTWEPTLNPNGAILMYGLERRRVITETTGISYIDMISVYNGTRLRYTDEDQNLIPYTDYQYRVMAANRVGKTYSLWQLVKTKEGPPDHVLPPKISGSTSTTISVIIIPPEKPNGVIRYYNVLFNGTVELGSSSIDLNQTVGLNVALRPYTTYSLQTQACTGGGCKTSQPAVVKTGSAEPTGQGAVRVLNVNVTSVKLEWSYPTSPNGLIIREIILSSVRKIASPRSFCHLYRLACPLSPQPFTQTCIIGEPKVVFDGLGIKTTVTNLQPYTAYEYQVQAQNDVGFGDVPLWLRMFKFVSNVLMSHWDKETNKVKASTSLISFSLWKLAAGKNEEKLVWSIYGTKPVYTRYPSVFRNGTKIVLDWSTSFILNGKLREYILLFGGRVRYRGVAAFHELDSIVIFSITMITDTGHAETPKISLDPKNLDNIGLTTEPPDVTPSPVTSQLFYREVWFIVLVVLMAILLIFVIVALCLRHIGGRRPYIRERSPLKSRQRRNNTPFIWFGNRDTSSGSSIFETEFSEKLNIFFARIFRKLIWYNCNQEYNFDYSIFESSGQPYKKEVKNGHYYGPSVDGVTNPVFGNDMLASSFDKDSDSFQFDGNELDFLDEDDDDYLWEKHPDSGLYDGDLDSEDAPSYSITKEQTVFSDTHLTLVDIYGIQ</sequence>
<dbReference type="PANTHER" id="PTHR46957:SF7">
    <property type="entry name" value="USHERIN"/>
    <property type="match status" value="1"/>
</dbReference>
<evidence type="ECO:0000313" key="9">
    <source>
        <dbReference type="Proteomes" id="UP001217089"/>
    </source>
</evidence>
<comment type="caution">
    <text evidence="3">Lacks conserved residue(s) required for the propagation of feature annotation.</text>
</comment>
<dbReference type="InterPro" id="IPR013783">
    <property type="entry name" value="Ig-like_fold"/>
</dbReference>